<dbReference type="EMBL" id="RAHG01000003">
    <property type="protein sequence ID" value="RJT13890.1"/>
    <property type="molecule type" value="Genomic_DNA"/>
</dbReference>
<dbReference type="Pfam" id="PF13689">
    <property type="entry name" value="DUF4154"/>
    <property type="match status" value="1"/>
</dbReference>
<protein>
    <submittedName>
        <fullName evidence="1">DUF4154 domain-containing protein</fullName>
    </submittedName>
</protein>
<gene>
    <name evidence="1" type="ORF">D5396_07790</name>
</gene>
<accession>A0ABX9P0E4</accession>
<proteinExistence type="predicted"/>
<dbReference type="Proteomes" id="UP000284119">
    <property type="component" value="Unassembled WGS sequence"/>
</dbReference>
<comment type="caution">
    <text evidence="1">The sequence shown here is derived from an EMBL/GenBank/DDBJ whole genome shotgun (WGS) entry which is preliminary data.</text>
</comment>
<name>A0ABX9P0E4_9GAMM</name>
<sequence>MLRQGGKFFTDAFRTIADKVILTPVKQFQPDETQSVPMGKARHSFCLSVKTHTRSLFRAAYGFAMLMLLLVAPLTPSAAQTNNDMALNSSVAQTVNGILSYSRWPPGEVTSNTLRLCIITPVKYAAQLTPDGSAFSGRSLNVMTYPFDSPMLATQCDAIYSGYTTPEQQADLHQRLDGHAVLTIGEQDDACALLNAFCLVITAQHTGFKLNLDTLSRSGVRVNPAVLQLAREKE</sequence>
<evidence type="ECO:0000313" key="2">
    <source>
        <dbReference type="Proteomes" id="UP000284119"/>
    </source>
</evidence>
<dbReference type="InterPro" id="IPR025293">
    <property type="entry name" value="YfiR/HmsC-like"/>
</dbReference>
<keyword evidence="2" id="KW-1185">Reference proteome</keyword>
<reference evidence="1 2" key="1">
    <citation type="submission" date="2018-09" db="EMBL/GenBank/DDBJ databases">
        <authorList>
            <person name="Le Fleche-Mateos A."/>
        </authorList>
    </citation>
    <scope>NUCLEOTIDE SEQUENCE [LARGE SCALE GENOMIC DNA]</scope>
    <source>
        <strain evidence="1 2">DSM 30078</strain>
    </source>
</reference>
<organism evidence="1 2">
    <name type="scientific">Rahnella inusitata</name>
    <dbReference type="NCBI Taxonomy" id="58169"/>
    <lineage>
        <taxon>Bacteria</taxon>
        <taxon>Pseudomonadati</taxon>
        <taxon>Pseudomonadota</taxon>
        <taxon>Gammaproteobacteria</taxon>
        <taxon>Enterobacterales</taxon>
        <taxon>Yersiniaceae</taxon>
        <taxon>Rahnella</taxon>
    </lineage>
</organism>
<evidence type="ECO:0000313" key="1">
    <source>
        <dbReference type="EMBL" id="RJT13890.1"/>
    </source>
</evidence>